<keyword evidence="3" id="KW-1185">Reference proteome</keyword>
<dbReference type="PANTHER" id="PTHR33990">
    <property type="entry name" value="PROTEIN YJDN-RELATED"/>
    <property type="match status" value="1"/>
</dbReference>
<proteinExistence type="predicted"/>
<organism evidence="2 3">
    <name type="scientific">Occultella aeris</name>
    <dbReference type="NCBI Taxonomy" id="2761496"/>
    <lineage>
        <taxon>Bacteria</taxon>
        <taxon>Bacillati</taxon>
        <taxon>Actinomycetota</taxon>
        <taxon>Actinomycetes</taxon>
        <taxon>Micrococcales</taxon>
        <taxon>Ruaniaceae</taxon>
        <taxon>Occultella</taxon>
    </lineage>
</organism>
<dbReference type="InterPro" id="IPR009725">
    <property type="entry name" value="3_dmu_93_MTrfase"/>
</dbReference>
<dbReference type="InterPro" id="IPR028973">
    <property type="entry name" value="PhnB-like"/>
</dbReference>
<evidence type="ECO:0000313" key="2">
    <source>
        <dbReference type="EMBL" id="VZO35110.1"/>
    </source>
</evidence>
<dbReference type="CDD" id="cd06588">
    <property type="entry name" value="PhnB_like"/>
    <property type="match status" value="1"/>
</dbReference>
<accession>A0A7M4DDZ6</accession>
<reference evidence="2 3" key="1">
    <citation type="submission" date="2019-11" db="EMBL/GenBank/DDBJ databases">
        <authorList>
            <person name="Criscuolo A."/>
        </authorList>
    </citation>
    <scope>NUCLEOTIDE SEQUENCE [LARGE SCALE GENOMIC DNA]</scope>
    <source>
        <strain evidence="2">CIP111667</strain>
    </source>
</reference>
<feature type="domain" description="PhnB-like" evidence="1">
    <location>
        <begin position="3"/>
        <end position="117"/>
    </location>
</feature>
<name>A0A7M4DDZ6_9MICO</name>
<dbReference type="Proteomes" id="UP000419743">
    <property type="component" value="Unassembled WGS sequence"/>
</dbReference>
<dbReference type="Pfam" id="PF06983">
    <property type="entry name" value="3-dmu-9_3-mt"/>
    <property type="match status" value="1"/>
</dbReference>
<evidence type="ECO:0000259" key="1">
    <source>
        <dbReference type="Pfam" id="PF06983"/>
    </source>
</evidence>
<dbReference type="AlphaFoldDB" id="A0A7M4DDZ6"/>
<dbReference type="SUPFAM" id="SSF54593">
    <property type="entry name" value="Glyoxalase/Bleomycin resistance protein/Dihydroxybiphenyl dioxygenase"/>
    <property type="match status" value="1"/>
</dbReference>
<protein>
    <submittedName>
        <fullName evidence="2">3-demethylubiquinone-9 3-methyltransferase</fullName>
    </submittedName>
</protein>
<keyword evidence="2" id="KW-0808">Transferase</keyword>
<dbReference type="RefSeq" id="WP_156738911.1">
    <property type="nucleotide sequence ID" value="NZ_CACRYJ010000006.1"/>
</dbReference>
<keyword evidence="2" id="KW-0830">Ubiquinone</keyword>
<dbReference type="InterPro" id="IPR029068">
    <property type="entry name" value="Glyas_Bleomycin-R_OHBP_Dase"/>
</dbReference>
<keyword evidence="2" id="KW-0489">Methyltransferase</keyword>
<dbReference type="EMBL" id="CACRYJ010000006">
    <property type="protein sequence ID" value="VZO35110.1"/>
    <property type="molecule type" value="Genomic_DNA"/>
</dbReference>
<dbReference type="Gene3D" id="3.10.180.10">
    <property type="entry name" value="2,3-Dihydroxybiphenyl 1,2-Dioxygenase, domain 1"/>
    <property type="match status" value="1"/>
</dbReference>
<dbReference type="GO" id="GO:0008168">
    <property type="term" value="F:methyltransferase activity"/>
    <property type="evidence" value="ECO:0007669"/>
    <property type="project" value="UniProtKB-KW"/>
</dbReference>
<gene>
    <name evidence="2" type="ORF">HALOF300_00336</name>
</gene>
<dbReference type="GO" id="GO:0032259">
    <property type="term" value="P:methylation"/>
    <property type="evidence" value="ECO:0007669"/>
    <property type="project" value="UniProtKB-KW"/>
</dbReference>
<comment type="caution">
    <text evidence="2">The sequence shown here is derived from an EMBL/GenBank/DDBJ whole genome shotgun (WGS) entry which is preliminary data.</text>
</comment>
<evidence type="ECO:0000313" key="3">
    <source>
        <dbReference type="Proteomes" id="UP000419743"/>
    </source>
</evidence>
<dbReference type="PANTHER" id="PTHR33990:SF2">
    <property type="entry name" value="PHNB-LIKE DOMAIN-CONTAINING PROTEIN"/>
    <property type="match status" value="1"/>
</dbReference>
<sequence>MPNITPNLWFESRAEEAAELYTSIFPNSSIGHVERYGPGAPMPEGAVMTVAFSLDGKQFVGLNGGPAFAFTEAISFIIECADQAEVDHYWGALTADGGQESQCAWLKDRFGVSWQVVPRRLMELLGDPDPERAGRAMEAMLLMRKIDIAAVERAADG</sequence>
<dbReference type="PIRSF" id="PIRSF021700">
    <property type="entry name" value="3_dmu_93_MTrfase"/>
    <property type="match status" value="1"/>
</dbReference>